<dbReference type="InterPro" id="IPR016195">
    <property type="entry name" value="Pol/histidinol_Pase-like"/>
</dbReference>
<dbReference type="RefSeq" id="WP_104232264.1">
    <property type="nucleotide sequence ID" value="NZ_PSNW01000017.1"/>
</dbReference>
<dbReference type="Proteomes" id="UP000238220">
    <property type="component" value="Unassembled WGS sequence"/>
</dbReference>
<gene>
    <name evidence="2" type="ORF">C3942_20650</name>
</gene>
<evidence type="ECO:0008006" key="4">
    <source>
        <dbReference type="Google" id="ProtNLM"/>
    </source>
</evidence>
<proteinExistence type="predicted"/>
<evidence type="ECO:0000313" key="2">
    <source>
        <dbReference type="EMBL" id="PPE71953.1"/>
    </source>
</evidence>
<feature type="signal peptide" evidence="1">
    <location>
        <begin position="1"/>
        <end position="26"/>
    </location>
</feature>
<name>A0A2S5TAC3_9GAMM</name>
<dbReference type="SUPFAM" id="SSF89550">
    <property type="entry name" value="PHP domain-like"/>
    <property type="match status" value="1"/>
</dbReference>
<dbReference type="AlphaFoldDB" id="A0A2S5TAC3"/>
<feature type="chain" id="PRO_5015517940" description="Polymerase/histidinol phosphatase N-terminal domain-containing protein" evidence="1">
    <location>
        <begin position="27"/>
        <end position="549"/>
    </location>
</feature>
<dbReference type="OrthoDB" id="9804333at2"/>
<keyword evidence="3" id="KW-1185">Reference proteome</keyword>
<accession>A0A2S5TAC3</accession>
<comment type="caution">
    <text evidence="2">The sequence shown here is derived from an EMBL/GenBank/DDBJ whole genome shotgun (WGS) entry which is preliminary data.</text>
</comment>
<protein>
    <recommendedName>
        <fullName evidence="4">Polymerase/histidinol phosphatase N-terminal domain-containing protein</fullName>
    </recommendedName>
</protein>
<dbReference type="EMBL" id="PSNW01000017">
    <property type="protein sequence ID" value="PPE71953.1"/>
    <property type="molecule type" value="Genomic_DNA"/>
</dbReference>
<evidence type="ECO:0000256" key="1">
    <source>
        <dbReference type="SAM" id="SignalP"/>
    </source>
</evidence>
<keyword evidence="1" id="KW-0732">Signal</keyword>
<dbReference type="NCBIfam" id="NF038032">
    <property type="entry name" value="CehA_McbA_metalo"/>
    <property type="match status" value="1"/>
</dbReference>
<sequence>MLTIRTTLAAAVLPLLAACGSSSDSAATPPGPAPEVNCAPGLPALEIRGGAGAADAKTYRELPFVVGTGTGRIELSYGWTERSPLPSTPLTATTLDLGLWDEHGYRSATGFRGWSGSRQGRLDNGQAPVFVEAASAERGYRPGPIRPGTWYADLGIAAVGPGGADWVVKVECKAASGATPADDPVDRHHVARDAAGWYHGDFHMHGYHSNANAPGDEDFVAQARAAKLDFLMVTEYVTGEHWRRLGAMQRANPDLVIWPGREIITYHGHAMTHGETPGVLEYRHGFEDVTLGQIQRLAKQEDALFQVNHPTTFPGPLFANFCRGCAFELEDAIDWAQVDTIEILNGPLITELGDLGLPLPLPLGIENPFMQTAIDLWERKLAEGYRITGVSGSDSKGVDAEDERERKGYGSSATAVYATQLSRPALKSAIQAGHAYVRTRGVAHSPALVFEAQAADGQRGIFGDTLRVGEAEKVTLRATVTGGGGQTLRYFRNGRLFRSVNINADPFEHELEVQRQPGSEGPLGTFWRIETKDAQARTAIGNPVFLKAR</sequence>
<dbReference type="Gene3D" id="3.20.20.140">
    <property type="entry name" value="Metal-dependent hydrolases"/>
    <property type="match status" value="1"/>
</dbReference>
<evidence type="ECO:0000313" key="3">
    <source>
        <dbReference type="Proteomes" id="UP000238220"/>
    </source>
</evidence>
<reference evidence="2 3" key="1">
    <citation type="submission" date="2018-02" db="EMBL/GenBank/DDBJ databases">
        <title>Genome sequencing of Solimonas sp. HR-BB.</title>
        <authorList>
            <person name="Lee Y."/>
            <person name="Jeon C.O."/>
        </authorList>
    </citation>
    <scope>NUCLEOTIDE SEQUENCE [LARGE SCALE GENOMIC DNA]</scope>
    <source>
        <strain evidence="2 3">HR-BB</strain>
    </source>
</reference>
<dbReference type="PROSITE" id="PS51257">
    <property type="entry name" value="PROKAR_LIPOPROTEIN"/>
    <property type="match status" value="1"/>
</dbReference>
<organism evidence="2 3">
    <name type="scientific">Solimonas fluminis</name>
    <dbReference type="NCBI Taxonomy" id="2086571"/>
    <lineage>
        <taxon>Bacteria</taxon>
        <taxon>Pseudomonadati</taxon>
        <taxon>Pseudomonadota</taxon>
        <taxon>Gammaproteobacteria</taxon>
        <taxon>Nevskiales</taxon>
        <taxon>Nevskiaceae</taxon>
        <taxon>Solimonas</taxon>
    </lineage>
</organism>